<proteinExistence type="predicted"/>
<gene>
    <name evidence="1" type="ORF">NUH29_01270</name>
</gene>
<dbReference type="Proteomes" id="UP001205337">
    <property type="component" value="Unassembled WGS sequence"/>
</dbReference>
<evidence type="ECO:0000313" key="2">
    <source>
        <dbReference type="Proteomes" id="UP001205337"/>
    </source>
</evidence>
<name>A0ABT1ZBU6_9MICO</name>
<organism evidence="1 2">
    <name type="scientific">Protaetiibacter mangrovi</name>
    <dbReference type="NCBI Taxonomy" id="2970926"/>
    <lineage>
        <taxon>Bacteria</taxon>
        <taxon>Bacillati</taxon>
        <taxon>Actinomycetota</taxon>
        <taxon>Actinomycetes</taxon>
        <taxon>Micrococcales</taxon>
        <taxon>Microbacteriaceae</taxon>
        <taxon>Protaetiibacter</taxon>
    </lineage>
</organism>
<comment type="caution">
    <text evidence="1">The sequence shown here is derived from an EMBL/GenBank/DDBJ whole genome shotgun (WGS) entry which is preliminary data.</text>
</comment>
<reference evidence="1 2" key="1">
    <citation type="submission" date="2022-08" db="EMBL/GenBank/DDBJ databases">
        <authorList>
            <person name="Li F."/>
        </authorList>
    </citation>
    <scope>NUCLEOTIDE SEQUENCE [LARGE SCALE GENOMIC DNA]</scope>
    <source>
        <strain evidence="1 2">10F1B-8-1</strain>
    </source>
</reference>
<evidence type="ECO:0000313" key="1">
    <source>
        <dbReference type="EMBL" id="MCS0498176.1"/>
    </source>
</evidence>
<dbReference type="EMBL" id="JANTHX010000003">
    <property type="protein sequence ID" value="MCS0498176.1"/>
    <property type="molecule type" value="Genomic_DNA"/>
</dbReference>
<protein>
    <recommendedName>
        <fullName evidence="3">AbiEi antitoxin C-terminal domain-containing protein</fullName>
    </recommendedName>
</protein>
<sequence>MTSFPAISGLPEVELQAMRLDGESYRLGLIEIPIGIRTTPHARAAAVLSGRSPRLVAALETAAWIWGAAARPPRDAFLVGLAARWRPVAGAGIDVIESVIRPGDVVPLGPHAVTSPLRTALDLVRFRAGSPALDPPLLRALASRGGFTADDAVRALDRGRNLSGKRAAATLLRAALSPS</sequence>
<dbReference type="RefSeq" id="WP_258797050.1">
    <property type="nucleotide sequence ID" value="NZ_JANTHX010000003.1"/>
</dbReference>
<accession>A0ABT1ZBU6</accession>
<evidence type="ECO:0008006" key="3">
    <source>
        <dbReference type="Google" id="ProtNLM"/>
    </source>
</evidence>
<keyword evidence="2" id="KW-1185">Reference proteome</keyword>